<dbReference type="PROSITE" id="PS50851">
    <property type="entry name" value="CHEW"/>
    <property type="match status" value="1"/>
</dbReference>
<organism evidence="2 3">
    <name type="scientific">Actimicrobium antarcticum</name>
    <dbReference type="NCBI Taxonomy" id="1051899"/>
    <lineage>
        <taxon>Bacteria</taxon>
        <taxon>Pseudomonadati</taxon>
        <taxon>Pseudomonadota</taxon>
        <taxon>Betaproteobacteria</taxon>
        <taxon>Burkholderiales</taxon>
        <taxon>Oxalobacteraceae</taxon>
        <taxon>Actimicrobium</taxon>
    </lineage>
</organism>
<dbReference type="Proteomes" id="UP001501353">
    <property type="component" value="Unassembled WGS sequence"/>
</dbReference>
<accession>A0ABP7SQM7</accession>
<dbReference type="Pfam" id="PF01584">
    <property type="entry name" value="CheW"/>
    <property type="match status" value="1"/>
</dbReference>
<dbReference type="EMBL" id="BAAAZE010000005">
    <property type="protein sequence ID" value="GAA4014586.1"/>
    <property type="molecule type" value="Genomic_DNA"/>
</dbReference>
<comment type="caution">
    <text evidence="2">The sequence shown here is derived from an EMBL/GenBank/DDBJ whole genome shotgun (WGS) entry which is preliminary data.</text>
</comment>
<evidence type="ECO:0000313" key="2">
    <source>
        <dbReference type="EMBL" id="GAA4014586.1"/>
    </source>
</evidence>
<name>A0ABP7SQM7_9BURK</name>
<reference evidence="3" key="1">
    <citation type="journal article" date="2019" name="Int. J. Syst. Evol. Microbiol.">
        <title>The Global Catalogue of Microorganisms (GCM) 10K type strain sequencing project: providing services to taxonomists for standard genome sequencing and annotation.</title>
        <authorList>
            <consortium name="The Broad Institute Genomics Platform"/>
            <consortium name="The Broad Institute Genome Sequencing Center for Infectious Disease"/>
            <person name="Wu L."/>
            <person name="Ma J."/>
        </authorList>
    </citation>
    <scope>NUCLEOTIDE SEQUENCE [LARGE SCALE GENOMIC DNA]</scope>
    <source>
        <strain evidence="3">JCM 16673</strain>
    </source>
</reference>
<dbReference type="SMART" id="SM00260">
    <property type="entry name" value="CheW"/>
    <property type="match status" value="1"/>
</dbReference>
<protein>
    <submittedName>
        <fullName evidence="2">Chemotaxis protein CheW</fullName>
    </submittedName>
</protein>
<feature type="domain" description="CheW-like" evidence="1">
    <location>
        <begin position="20"/>
        <end position="164"/>
    </location>
</feature>
<dbReference type="Gene3D" id="2.40.50.180">
    <property type="entry name" value="CheA-289, Domain 4"/>
    <property type="match status" value="1"/>
</dbReference>
<dbReference type="PANTHER" id="PTHR22617:SF41">
    <property type="entry name" value="CHEMOTAXIS SIGNAL TRANSDUCTION SYSTEM ADAPTOR PROTEIN CHEW"/>
    <property type="match status" value="1"/>
</dbReference>
<keyword evidence="3" id="KW-1185">Reference proteome</keyword>
<dbReference type="SUPFAM" id="SSF50341">
    <property type="entry name" value="CheW-like"/>
    <property type="match status" value="1"/>
</dbReference>
<proteinExistence type="predicted"/>
<dbReference type="InterPro" id="IPR002545">
    <property type="entry name" value="CheW-lke_dom"/>
</dbReference>
<dbReference type="Gene3D" id="2.30.30.40">
    <property type="entry name" value="SH3 Domains"/>
    <property type="match status" value="1"/>
</dbReference>
<dbReference type="RefSeq" id="WP_344761769.1">
    <property type="nucleotide sequence ID" value="NZ_BAAAZE010000005.1"/>
</dbReference>
<gene>
    <name evidence="2" type="ORF">GCM10022212_06250</name>
</gene>
<dbReference type="InterPro" id="IPR039315">
    <property type="entry name" value="CheW"/>
</dbReference>
<evidence type="ECO:0000259" key="1">
    <source>
        <dbReference type="PROSITE" id="PS50851"/>
    </source>
</evidence>
<evidence type="ECO:0000313" key="3">
    <source>
        <dbReference type="Proteomes" id="UP001501353"/>
    </source>
</evidence>
<sequence>MHNDSSRGAPPAAATTKAAAKQYLTFSLGKEVFAVGILVIKEIIQYGQLTTVPMMPACIRGVINLRGAVVPVIDLTVRFGGAAASIGKRTCIVVLEIAQDGESHDIGVMVDAVSAVIDIETDQIEPAPGFGTEVRAEFIEGMGKINDRFVIILDVERTFSLTELANLEPAAA</sequence>
<dbReference type="PANTHER" id="PTHR22617">
    <property type="entry name" value="CHEMOTAXIS SENSOR HISTIDINE KINASE-RELATED"/>
    <property type="match status" value="1"/>
</dbReference>
<dbReference type="InterPro" id="IPR036061">
    <property type="entry name" value="CheW-like_dom_sf"/>
</dbReference>